<dbReference type="InterPro" id="IPR008969">
    <property type="entry name" value="CarboxyPept-like_regulatory"/>
</dbReference>
<evidence type="ECO:0000313" key="2">
    <source>
        <dbReference type="EMBL" id="WQD39893.1"/>
    </source>
</evidence>
<reference evidence="2 3" key="1">
    <citation type="submission" date="2023-12" db="EMBL/GenBank/DDBJ databases">
        <title>Genome sequencing and assembly of bacterial species from a model synthetic community.</title>
        <authorList>
            <person name="Hogle S.L."/>
        </authorList>
    </citation>
    <scope>NUCLEOTIDE SEQUENCE [LARGE SCALE GENOMIC DNA]</scope>
    <source>
        <strain evidence="2 3">HAMBI_3031</strain>
    </source>
</reference>
<sequence>MQQNNSTYPFYGPEDIKRYLSGSMSAQEMHDMEKAALKDPLLADAIDGFRGADPVITDTHLNAIKASILGLSQQEKPAAIPLNRSSKSHWWRWVAAACSLALIAGATWWVTQNVEPGAIQPLAKNETSQPADTVPAIATAPQVPIKEPVQADQATTPEKRAPIGMNSKLPEQQGASAKIPATTETFQSPAADQPADNLINTPLKEVMSAETKSLKKEQTNSYPYSREAISAAPPAPIVKSPDPSPANAKRMMGFQPVAYIQGQVVDKEGAPVANASISVPGRNKTTANDDGSFVLPVYDSSFGVSVNRVGYQNTTALLNPGKQNKIVLNKSFASPDEIVVTGMGQKRKKLTAYMEDARKAQAAAVSASEVIYPEDGWSHFYEELGTSLGVDKAKKTKTLQIKFTVDDNGDPVDFEVVESPDAIMAKKAIEFIKKAKWKNFKLDKNALVKIEVN</sequence>
<accession>A0ABZ0W9C9</accession>
<name>A0ABZ0W9C9_9BACT</name>
<dbReference type="Proteomes" id="UP001325680">
    <property type="component" value="Chromosome"/>
</dbReference>
<dbReference type="Gene3D" id="2.60.40.1120">
    <property type="entry name" value="Carboxypeptidase-like, regulatory domain"/>
    <property type="match status" value="1"/>
</dbReference>
<keyword evidence="3" id="KW-1185">Reference proteome</keyword>
<dbReference type="Gene3D" id="3.30.1150.10">
    <property type="match status" value="1"/>
</dbReference>
<dbReference type="Pfam" id="PF13620">
    <property type="entry name" value="CarboxypepD_reg"/>
    <property type="match status" value="1"/>
</dbReference>
<dbReference type="EMBL" id="CP139960">
    <property type="protein sequence ID" value="WQD39893.1"/>
    <property type="molecule type" value="Genomic_DNA"/>
</dbReference>
<organism evidence="2 3">
    <name type="scientific">Niabella yanshanensis</name>
    <dbReference type="NCBI Taxonomy" id="577386"/>
    <lineage>
        <taxon>Bacteria</taxon>
        <taxon>Pseudomonadati</taxon>
        <taxon>Bacteroidota</taxon>
        <taxon>Chitinophagia</taxon>
        <taxon>Chitinophagales</taxon>
        <taxon>Chitinophagaceae</taxon>
        <taxon>Niabella</taxon>
    </lineage>
</organism>
<feature type="region of interest" description="Disordered" evidence="1">
    <location>
        <begin position="149"/>
        <end position="168"/>
    </location>
</feature>
<gene>
    <name evidence="2" type="ORF">U0035_06985</name>
</gene>
<protein>
    <submittedName>
        <fullName evidence="2">Carboxypeptidase-like regulatory domain-containing protein</fullName>
    </submittedName>
</protein>
<dbReference type="RefSeq" id="WP_114789292.1">
    <property type="nucleotide sequence ID" value="NZ_CP139960.1"/>
</dbReference>
<dbReference type="SUPFAM" id="SSF49464">
    <property type="entry name" value="Carboxypeptidase regulatory domain-like"/>
    <property type="match status" value="1"/>
</dbReference>
<evidence type="ECO:0000256" key="1">
    <source>
        <dbReference type="SAM" id="MobiDB-lite"/>
    </source>
</evidence>
<proteinExistence type="predicted"/>
<evidence type="ECO:0000313" key="3">
    <source>
        <dbReference type="Proteomes" id="UP001325680"/>
    </source>
</evidence>